<dbReference type="Proteomes" id="UP000266340">
    <property type="component" value="Unassembled WGS sequence"/>
</dbReference>
<dbReference type="PANTHER" id="PTHR43284:SF1">
    <property type="entry name" value="ASPARAGINE SYNTHETASE"/>
    <property type="match status" value="1"/>
</dbReference>
<dbReference type="InterPro" id="IPR006426">
    <property type="entry name" value="Asn_synth_AEB"/>
</dbReference>
<keyword evidence="13" id="KW-0436">Ligase</keyword>
<feature type="binding site" evidence="10">
    <location>
        <begin position="380"/>
        <end position="381"/>
    </location>
    <ligand>
        <name>ATP</name>
        <dbReference type="ChEBI" id="CHEBI:30616"/>
    </ligand>
</feature>
<gene>
    <name evidence="13" type="primary">asnB</name>
    <name evidence="13" type="ORF">D3H35_08050</name>
</gene>
<evidence type="ECO:0000313" key="13">
    <source>
        <dbReference type="EMBL" id="RIE03909.1"/>
    </source>
</evidence>
<organism evidence="13 14">
    <name type="scientific">Cohnella faecalis</name>
    <dbReference type="NCBI Taxonomy" id="2315694"/>
    <lineage>
        <taxon>Bacteria</taxon>
        <taxon>Bacillati</taxon>
        <taxon>Bacillota</taxon>
        <taxon>Bacilli</taxon>
        <taxon>Bacillales</taxon>
        <taxon>Paenibacillaceae</taxon>
        <taxon>Cohnella</taxon>
    </lineage>
</organism>
<comment type="similarity">
    <text evidence="2">Belongs to the asparagine synthetase family.</text>
</comment>
<keyword evidence="7 9" id="KW-0315">Glutamine amidotransferase</keyword>
<dbReference type="Gene3D" id="3.60.20.10">
    <property type="entry name" value="Glutamine Phosphoribosylpyrophosphate, subunit 1, domain 1"/>
    <property type="match status" value="1"/>
</dbReference>
<feature type="binding site" evidence="10">
    <location>
        <position position="297"/>
    </location>
    <ligand>
        <name>ATP</name>
        <dbReference type="ChEBI" id="CHEBI:30616"/>
    </ligand>
</feature>
<evidence type="ECO:0000256" key="8">
    <source>
        <dbReference type="ARBA" id="ARBA00048741"/>
    </source>
</evidence>
<dbReference type="InterPro" id="IPR017932">
    <property type="entry name" value="GATase_2_dom"/>
</dbReference>
<dbReference type="SUPFAM" id="SSF56235">
    <property type="entry name" value="N-terminal nucleophile aminohydrolases (Ntn hydrolases)"/>
    <property type="match status" value="1"/>
</dbReference>
<dbReference type="InterPro" id="IPR029055">
    <property type="entry name" value="Ntn_hydrolases_N"/>
</dbReference>
<dbReference type="EC" id="6.3.5.4" evidence="3"/>
<dbReference type="PIRSF" id="PIRSF001589">
    <property type="entry name" value="Asn_synthetase_glu-h"/>
    <property type="match status" value="1"/>
</dbReference>
<comment type="pathway">
    <text evidence="1">Amino-acid biosynthesis; L-asparagine biosynthesis; L-asparagine from L-aspartate (L-Gln route): step 1/1.</text>
</comment>
<keyword evidence="6 9" id="KW-0061">Asparagine biosynthesis</keyword>
<dbReference type="Pfam" id="PF00733">
    <property type="entry name" value="Asn_synthase"/>
    <property type="match status" value="1"/>
</dbReference>
<dbReference type="GO" id="GO:0005524">
    <property type="term" value="F:ATP binding"/>
    <property type="evidence" value="ECO:0007669"/>
    <property type="project" value="UniProtKB-KW"/>
</dbReference>
<reference evidence="13 14" key="1">
    <citation type="submission" date="2018-09" db="EMBL/GenBank/DDBJ databases">
        <title>Cohnella cavernae sp. nov., isolated from a karst cave.</title>
        <authorList>
            <person name="Zhu H."/>
        </authorList>
    </citation>
    <scope>NUCLEOTIDE SEQUENCE [LARGE SCALE GENOMIC DNA]</scope>
    <source>
        <strain evidence="13 14">K2E09-144</strain>
    </source>
</reference>
<evidence type="ECO:0000256" key="2">
    <source>
        <dbReference type="ARBA" id="ARBA00005752"/>
    </source>
</evidence>
<dbReference type="NCBIfam" id="TIGR01536">
    <property type="entry name" value="asn_synth_AEB"/>
    <property type="match status" value="1"/>
</dbReference>
<evidence type="ECO:0000256" key="4">
    <source>
        <dbReference type="ARBA" id="ARBA00022741"/>
    </source>
</evidence>
<dbReference type="PROSITE" id="PS51278">
    <property type="entry name" value="GATASE_TYPE_2"/>
    <property type="match status" value="1"/>
</dbReference>
<dbReference type="GO" id="GO:0005829">
    <property type="term" value="C:cytosol"/>
    <property type="evidence" value="ECO:0007669"/>
    <property type="project" value="TreeGrafter"/>
</dbReference>
<keyword evidence="4 10" id="KW-0547">Nucleotide-binding</keyword>
<dbReference type="InterPro" id="IPR051786">
    <property type="entry name" value="ASN_synthetase/amidase"/>
</dbReference>
<protein>
    <recommendedName>
        <fullName evidence="3">asparagine synthase (glutamine-hydrolyzing)</fullName>
        <ecNumber evidence="3">6.3.5.4</ecNumber>
    </recommendedName>
</protein>
<dbReference type="GO" id="GO:0006529">
    <property type="term" value="P:asparagine biosynthetic process"/>
    <property type="evidence" value="ECO:0007669"/>
    <property type="project" value="UniProtKB-KW"/>
</dbReference>
<feature type="binding site" evidence="10">
    <location>
        <position position="266"/>
    </location>
    <ligand>
        <name>ATP</name>
        <dbReference type="ChEBI" id="CHEBI:30616"/>
    </ligand>
</feature>
<proteinExistence type="inferred from homology"/>
<keyword evidence="9" id="KW-0028">Amino-acid biosynthesis</keyword>
<dbReference type="CDD" id="cd00712">
    <property type="entry name" value="AsnB"/>
    <property type="match status" value="1"/>
</dbReference>
<evidence type="ECO:0000256" key="6">
    <source>
        <dbReference type="ARBA" id="ARBA00022888"/>
    </source>
</evidence>
<dbReference type="RefSeq" id="WP_119148586.1">
    <property type="nucleotide sequence ID" value="NZ_JBHSOV010000006.1"/>
</dbReference>
<dbReference type="PANTHER" id="PTHR43284">
    <property type="entry name" value="ASPARAGINE SYNTHETASE (GLUTAMINE-HYDROLYZING)"/>
    <property type="match status" value="1"/>
</dbReference>
<dbReference type="SUPFAM" id="SSF52402">
    <property type="entry name" value="Adenine nucleotide alpha hydrolases-like"/>
    <property type="match status" value="1"/>
</dbReference>
<dbReference type="Gene3D" id="3.40.50.620">
    <property type="entry name" value="HUPs"/>
    <property type="match status" value="1"/>
</dbReference>
<evidence type="ECO:0000256" key="5">
    <source>
        <dbReference type="ARBA" id="ARBA00022840"/>
    </source>
</evidence>
<evidence type="ECO:0000256" key="10">
    <source>
        <dbReference type="PIRSR" id="PIRSR001589-2"/>
    </source>
</evidence>
<feature type="domain" description="Glutamine amidotransferase type-2" evidence="12">
    <location>
        <begin position="2"/>
        <end position="219"/>
    </location>
</feature>
<dbReference type="InterPro" id="IPR033738">
    <property type="entry name" value="AsnB_N"/>
</dbReference>
<comment type="caution">
    <text evidence="13">The sequence shown here is derived from an EMBL/GenBank/DDBJ whole genome shotgun (WGS) entry which is preliminary data.</text>
</comment>
<name>A0A398CRK9_9BACL</name>
<keyword evidence="14" id="KW-1185">Reference proteome</keyword>
<accession>A0A398CRK9</accession>
<dbReference type="CDD" id="cd01991">
    <property type="entry name" value="Asn_synthase_B_C"/>
    <property type="match status" value="1"/>
</dbReference>
<dbReference type="InterPro" id="IPR014729">
    <property type="entry name" value="Rossmann-like_a/b/a_fold"/>
</dbReference>
<feature type="binding site" evidence="10">
    <location>
        <position position="105"/>
    </location>
    <ligand>
        <name>L-glutamine</name>
        <dbReference type="ChEBI" id="CHEBI:58359"/>
    </ligand>
</feature>
<comment type="catalytic activity">
    <reaction evidence="8">
        <text>L-aspartate + L-glutamine + ATP + H2O = L-asparagine + L-glutamate + AMP + diphosphate + H(+)</text>
        <dbReference type="Rhea" id="RHEA:12228"/>
        <dbReference type="ChEBI" id="CHEBI:15377"/>
        <dbReference type="ChEBI" id="CHEBI:15378"/>
        <dbReference type="ChEBI" id="CHEBI:29985"/>
        <dbReference type="ChEBI" id="CHEBI:29991"/>
        <dbReference type="ChEBI" id="CHEBI:30616"/>
        <dbReference type="ChEBI" id="CHEBI:33019"/>
        <dbReference type="ChEBI" id="CHEBI:58048"/>
        <dbReference type="ChEBI" id="CHEBI:58359"/>
        <dbReference type="ChEBI" id="CHEBI:456215"/>
        <dbReference type="EC" id="6.3.5.4"/>
    </reaction>
</comment>
<evidence type="ECO:0000256" key="3">
    <source>
        <dbReference type="ARBA" id="ARBA00012737"/>
    </source>
</evidence>
<evidence type="ECO:0000256" key="7">
    <source>
        <dbReference type="ARBA" id="ARBA00022962"/>
    </source>
</evidence>
<evidence type="ECO:0000259" key="12">
    <source>
        <dbReference type="PROSITE" id="PS51278"/>
    </source>
</evidence>
<feature type="active site" description="For GATase activity" evidence="9">
    <location>
        <position position="2"/>
    </location>
</feature>
<evidence type="ECO:0000256" key="11">
    <source>
        <dbReference type="PIRSR" id="PIRSR001589-3"/>
    </source>
</evidence>
<dbReference type="InterPro" id="IPR001962">
    <property type="entry name" value="Asn_synthase"/>
</dbReference>
<dbReference type="GO" id="GO:0004066">
    <property type="term" value="F:asparagine synthase (glutamine-hydrolyzing) activity"/>
    <property type="evidence" value="ECO:0007669"/>
    <property type="project" value="UniProtKB-EC"/>
</dbReference>
<evidence type="ECO:0000256" key="9">
    <source>
        <dbReference type="PIRSR" id="PIRSR001589-1"/>
    </source>
</evidence>
<feature type="site" description="Important for beta-aspartyl-AMP intermediate formation" evidence="11">
    <location>
        <position position="382"/>
    </location>
</feature>
<evidence type="ECO:0000313" key="14">
    <source>
        <dbReference type="Proteomes" id="UP000266340"/>
    </source>
</evidence>
<keyword evidence="5 10" id="KW-0067">ATP-binding</keyword>
<dbReference type="Pfam" id="PF13537">
    <property type="entry name" value="GATase_7"/>
    <property type="match status" value="1"/>
</dbReference>
<evidence type="ECO:0000256" key="1">
    <source>
        <dbReference type="ARBA" id="ARBA00005187"/>
    </source>
</evidence>
<dbReference type="EMBL" id="QXJM01000029">
    <property type="protein sequence ID" value="RIE03909.1"/>
    <property type="molecule type" value="Genomic_DNA"/>
</dbReference>
<dbReference type="AlphaFoldDB" id="A0A398CRK9"/>
<sequence>MCGITGWIDWQEDLTKRADTIEKMTDTLELRGPDASGTWLSKHCAFGHRRLSVIDPANGAQPMIRPVKQAEDQDCVVVYNGELYNAPELRKELEALGYRFRTTCDTEVLLLAYVEWGPACVDKFNGIFAFAIWRTDEEKLFMARDRLGVKPLFYRREEGRLLFGSEPKAILAHPDVSPDIDAEGLAELFVIGPARTPGHGVWLGLSELKPGHCLVYDRNGMKMTTYWKLESRDHEDDLETTAEKVGELLRDTVERQLVSDVPVGTLLSGGLDSSALTALAVRYYDKTGQDQVHTFSVDYVDNDKHFKAHDFQPNADAPWIERMSGYLATVHHPVQFDTPELVDALQAATLAKDTPGMADIDASLYLFSREIKKKATVAISGEAADEIFGGYPWFHREEALQAETFPWSLAVGLRASLLSPELREKLRPQEYLSDKYAEAIGEVPHLPGEDQVQRRMRRMSYLNVTRFMPTLLDRKDRMSMAAGLEVRVPFCDHRLVEYVFNIPWEMKTAGNREKGILRQSLEGVLPHDVLYRKKSPYPKTHNPHYFQSVRSRLLDRLEDPSCPLHPLINVDRIRELALASDAGSHLPWFGQLMSGPQLFAYLLQMDFWLRHYRVNIVL</sequence>
<dbReference type="OrthoDB" id="9763290at2"/>